<dbReference type="Proteomes" id="UP001530293">
    <property type="component" value="Unassembled WGS sequence"/>
</dbReference>
<evidence type="ECO:0000313" key="2">
    <source>
        <dbReference type="EMBL" id="KAL3756775.1"/>
    </source>
</evidence>
<gene>
    <name evidence="2" type="ORF">ACHAWU_003525</name>
</gene>
<dbReference type="EMBL" id="JALLBG020000293">
    <property type="protein sequence ID" value="KAL3756775.1"/>
    <property type="molecule type" value="Genomic_DNA"/>
</dbReference>
<dbReference type="AlphaFoldDB" id="A0ABD3LYG4"/>
<feature type="compositionally biased region" description="Low complexity" evidence="1">
    <location>
        <begin position="100"/>
        <end position="112"/>
    </location>
</feature>
<evidence type="ECO:0000256" key="1">
    <source>
        <dbReference type="SAM" id="MobiDB-lite"/>
    </source>
</evidence>
<evidence type="ECO:0000313" key="3">
    <source>
        <dbReference type="Proteomes" id="UP001530293"/>
    </source>
</evidence>
<protein>
    <submittedName>
        <fullName evidence="2">Uncharacterized protein</fullName>
    </submittedName>
</protein>
<name>A0ABD3LYG4_9STRA</name>
<proteinExistence type="predicted"/>
<feature type="region of interest" description="Disordered" evidence="1">
    <location>
        <begin position="76"/>
        <end position="122"/>
    </location>
</feature>
<keyword evidence="3" id="KW-1185">Reference proteome</keyword>
<sequence>MRFPRLATTAFITASPSSRVPFHSLAPIAVAATSLSPSRNHRHSHLLSRPSSILFFSTLFTAQPYHPNSSTVAAAAASSEQQKEESEAAASPGNCDANLSSKSTKTESATTTIEEDMNSSFLPDPKYPGTAVQRLHAVHQRVAILANDGSLNESWENVRRRLLWAGGLRDLPHATPGMGYTGHSFNDYNHVDLTTMNDESSDNLNDGSVKGIAVGNRLGPGIRIASLPELGPGGSWSTCAIGCHTDPPRDVAHIQFRSRVAFKLVWVPNANYDTFVLVDDDGKLLAVGTPSDGPGALPPRRERERNYQIMKGSKYATVAESLAAASLLDANNETQSKTQ</sequence>
<organism evidence="2 3">
    <name type="scientific">Discostella pseudostelligera</name>
    <dbReference type="NCBI Taxonomy" id="259834"/>
    <lineage>
        <taxon>Eukaryota</taxon>
        <taxon>Sar</taxon>
        <taxon>Stramenopiles</taxon>
        <taxon>Ochrophyta</taxon>
        <taxon>Bacillariophyta</taxon>
        <taxon>Coscinodiscophyceae</taxon>
        <taxon>Thalassiosirophycidae</taxon>
        <taxon>Stephanodiscales</taxon>
        <taxon>Stephanodiscaceae</taxon>
        <taxon>Discostella</taxon>
    </lineage>
</organism>
<accession>A0ABD3LYG4</accession>
<comment type="caution">
    <text evidence="2">The sequence shown here is derived from an EMBL/GenBank/DDBJ whole genome shotgun (WGS) entry which is preliminary data.</text>
</comment>
<reference evidence="2 3" key="1">
    <citation type="submission" date="2024-10" db="EMBL/GenBank/DDBJ databases">
        <title>Updated reference genomes for cyclostephanoid diatoms.</title>
        <authorList>
            <person name="Roberts W.R."/>
            <person name="Alverson A.J."/>
        </authorList>
    </citation>
    <scope>NUCLEOTIDE SEQUENCE [LARGE SCALE GENOMIC DNA]</scope>
    <source>
        <strain evidence="2 3">AJA232-27</strain>
    </source>
</reference>